<dbReference type="EMBL" id="KV744903">
    <property type="protein sequence ID" value="OCK81971.1"/>
    <property type="molecule type" value="Genomic_DNA"/>
</dbReference>
<proteinExistence type="predicted"/>
<dbReference type="AlphaFoldDB" id="A0A8E2EDV1"/>
<sequence length="313" mass="34088">MGKAGRFACIFVPMALTIASLLCLIMVFAAQISKSNNVEQSLYFFKANTKNFTANPNILPNDNIDNKLLSALQSSASSKELKDFYTVGLWNYCEGDTDAKGVSKTTYCSPRQASFWFNPIDVWGLSNTTAQKVFPNKLQDGLNAYHSVSKWMFAAYTIAFWLTVGEIVVGIFAIFSRWGSFVTTIVSTASSVMILAAAATSTALYSTLAATFDSVLEPYKIKASVGTKMLAVEWLAVAFSLGAGFFWLISTCCCSGKSGKSKKVIVEKTPYTYERVASPYLGAREGGHEGVPHQSMPQAGTAHNSAYEPFRQV</sequence>
<keyword evidence="4" id="KW-1185">Reference proteome</keyword>
<feature type="signal peptide" evidence="2">
    <location>
        <begin position="1"/>
        <end position="29"/>
    </location>
</feature>
<keyword evidence="1" id="KW-1133">Transmembrane helix</keyword>
<dbReference type="InterPro" id="IPR052413">
    <property type="entry name" value="SUR7_domain"/>
</dbReference>
<dbReference type="GO" id="GO:0051285">
    <property type="term" value="C:cell cortex of cell tip"/>
    <property type="evidence" value="ECO:0007669"/>
    <property type="project" value="TreeGrafter"/>
</dbReference>
<evidence type="ECO:0000313" key="3">
    <source>
        <dbReference type="EMBL" id="OCK81971.1"/>
    </source>
</evidence>
<feature type="transmembrane region" description="Helical" evidence="1">
    <location>
        <begin position="234"/>
        <end position="254"/>
    </location>
</feature>
<evidence type="ECO:0000313" key="4">
    <source>
        <dbReference type="Proteomes" id="UP000250266"/>
    </source>
</evidence>
<feature type="transmembrane region" description="Helical" evidence="1">
    <location>
        <begin position="182"/>
        <end position="205"/>
    </location>
</feature>
<gene>
    <name evidence="3" type="ORF">K432DRAFT_325251</name>
</gene>
<name>A0A8E2EDV1_9PEZI</name>
<evidence type="ECO:0000256" key="1">
    <source>
        <dbReference type="SAM" id="Phobius"/>
    </source>
</evidence>
<reference evidence="3 4" key="1">
    <citation type="journal article" date="2016" name="Nat. Commun.">
        <title>Ectomycorrhizal ecology is imprinted in the genome of the dominant symbiotic fungus Cenococcum geophilum.</title>
        <authorList>
            <consortium name="DOE Joint Genome Institute"/>
            <person name="Peter M."/>
            <person name="Kohler A."/>
            <person name="Ohm R.A."/>
            <person name="Kuo A."/>
            <person name="Krutzmann J."/>
            <person name="Morin E."/>
            <person name="Arend M."/>
            <person name="Barry K.W."/>
            <person name="Binder M."/>
            <person name="Choi C."/>
            <person name="Clum A."/>
            <person name="Copeland A."/>
            <person name="Grisel N."/>
            <person name="Haridas S."/>
            <person name="Kipfer T."/>
            <person name="LaButti K."/>
            <person name="Lindquist E."/>
            <person name="Lipzen A."/>
            <person name="Maire R."/>
            <person name="Meier B."/>
            <person name="Mihaltcheva S."/>
            <person name="Molinier V."/>
            <person name="Murat C."/>
            <person name="Poggeler S."/>
            <person name="Quandt C.A."/>
            <person name="Sperisen C."/>
            <person name="Tritt A."/>
            <person name="Tisserant E."/>
            <person name="Crous P.W."/>
            <person name="Henrissat B."/>
            <person name="Nehls U."/>
            <person name="Egli S."/>
            <person name="Spatafora J.W."/>
            <person name="Grigoriev I.V."/>
            <person name="Martin F.M."/>
        </authorList>
    </citation>
    <scope>NUCLEOTIDE SEQUENCE [LARGE SCALE GENOMIC DNA]</scope>
    <source>
        <strain evidence="3 4">CBS 459.81</strain>
    </source>
</reference>
<evidence type="ECO:0000256" key="2">
    <source>
        <dbReference type="SAM" id="SignalP"/>
    </source>
</evidence>
<dbReference type="OrthoDB" id="4480814at2759"/>
<evidence type="ECO:0008006" key="5">
    <source>
        <dbReference type="Google" id="ProtNLM"/>
    </source>
</evidence>
<organism evidence="3 4">
    <name type="scientific">Lepidopterella palustris CBS 459.81</name>
    <dbReference type="NCBI Taxonomy" id="1314670"/>
    <lineage>
        <taxon>Eukaryota</taxon>
        <taxon>Fungi</taxon>
        <taxon>Dikarya</taxon>
        <taxon>Ascomycota</taxon>
        <taxon>Pezizomycotina</taxon>
        <taxon>Dothideomycetes</taxon>
        <taxon>Pleosporomycetidae</taxon>
        <taxon>Mytilinidiales</taxon>
        <taxon>Argynnaceae</taxon>
        <taxon>Lepidopterella</taxon>
    </lineage>
</organism>
<keyword evidence="1" id="KW-0812">Transmembrane</keyword>
<keyword evidence="2" id="KW-0732">Signal</keyword>
<feature type="transmembrane region" description="Helical" evidence="1">
    <location>
        <begin position="151"/>
        <end position="175"/>
    </location>
</feature>
<dbReference type="PANTHER" id="PTHR28019:SF3">
    <property type="entry name" value="INTEGRAL MEMBRANE PROTEIN (AFU_ORTHOLOGUE AFUA_6G07470)"/>
    <property type="match status" value="1"/>
</dbReference>
<dbReference type="GO" id="GO:0031505">
    <property type="term" value="P:fungal-type cell wall organization"/>
    <property type="evidence" value="ECO:0007669"/>
    <property type="project" value="TreeGrafter"/>
</dbReference>
<dbReference type="Pfam" id="PF06687">
    <property type="entry name" value="SUR7"/>
    <property type="match status" value="1"/>
</dbReference>
<dbReference type="GO" id="GO:0005886">
    <property type="term" value="C:plasma membrane"/>
    <property type="evidence" value="ECO:0007669"/>
    <property type="project" value="InterPro"/>
</dbReference>
<dbReference type="PANTHER" id="PTHR28019">
    <property type="entry name" value="CELL MEMBRANE PROTEIN YLR413W-RELATED"/>
    <property type="match status" value="1"/>
</dbReference>
<protein>
    <recommendedName>
        <fullName evidence="5">Integral membrane protein</fullName>
    </recommendedName>
</protein>
<feature type="chain" id="PRO_5035001399" description="Integral membrane protein" evidence="2">
    <location>
        <begin position="30"/>
        <end position="313"/>
    </location>
</feature>
<keyword evidence="1" id="KW-0472">Membrane</keyword>
<dbReference type="Proteomes" id="UP000250266">
    <property type="component" value="Unassembled WGS sequence"/>
</dbReference>
<dbReference type="InterPro" id="IPR009571">
    <property type="entry name" value="SUR7/Rim9-like_fungi"/>
</dbReference>
<accession>A0A8E2EDV1</accession>